<organism evidence="2 3">
    <name type="scientific">Umbelopsis vinacea</name>
    <dbReference type="NCBI Taxonomy" id="44442"/>
    <lineage>
        <taxon>Eukaryota</taxon>
        <taxon>Fungi</taxon>
        <taxon>Fungi incertae sedis</taxon>
        <taxon>Mucoromycota</taxon>
        <taxon>Mucoromycotina</taxon>
        <taxon>Umbelopsidomycetes</taxon>
        <taxon>Umbelopsidales</taxon>
        <taxon>Umbelopsidaceae</taxon>
        <taxon>Umbelopsis</taxon>
    </lineage>
</organism>
<keyword evidence="3" id="KW-1185">Reference proteome</keyword>
<proteinExistence type="predicted"/>
<sequence length="689" mass="76678">MYIEKSLLQFVYSVAGVALSIIFAALLLLLNMKYGDHDFRYFSKDKTVSDFASPSFLRTLAKKRKTQGIMVYALVCYIMGLLFVQYIPTLLSISETLDLERESVYNTTVLQSPTPYWTSLEAAGMQGNSDPTPLQTQLLYDLFHQLDPINQLNNMSFDQSHVTYTPLTGSHIGEFTEATDYEVNLWKNYTNVQPHLTNATMTLTGVTYSNNWTITNYAYTTDGDWSFFLYRPDLYYSWLQPLRPPSELFEPAYKSLVWTNEIAGSWSMPNSSYLWSSLSYGVIQSPQLNNNFSFYTNLADLGDNGTGICVEQSHINSLLAAVPVTQSTNSAYMQWNNSDSVCELRAVVYVDGTFTTLMLGASKTKVARADFSYADWVAPIQLGRNSNSPPSPMGQLLNNIAGTDRFKVPNNLLISADSYLLDPSSDMGLVNVTATQILLRSRLVDPAKNSPGRDALFLTSVVSGHSLVIPMTVTYNIEAIDSPVWVPILAGALVVIAISLILFRRKISGDWDLDLYLLFIDTADVHGEFGEQVAEVEKHLEVLYDPDSGRSYLTTPKAMVADTILENVISDDKRELAEDLMDKYSSLDGSVKQAPKFLLDSYTTADLKKAVAKIKKAKHTLTAKKSHLKILDAVAQNCAITKELSKKGIDVTGLWDLLQEVDFAKVISLTQKAALSQTVITVPEIQHVV</sequence>
<feature type="transmembrane region" description="Helical" evidence="1">
    <location>
        <begin position="484"/>
        <end position="503"/>
    </location>
</feature>
<reference evidence="2" key="1">
    <citation type="submission" date="2020-12" db="EMBL/GenBank/DDBJ databases">
        <title>Metabolic potential, ecology and presence of endohyphal bacteria is reflected in genomic diversity of Mucoromycotina.</title>
        <authorList>
            <person name="Muszewska A."/>
            <person name="Okrasinska A."/>
            <person name="Steczkiewicz K."/>
            <person name="Drgas O."/>
            <person name="Orlowska M."/>
            <person name="Perlinska-Lenart U."/>
            <person name="Aleksandrzak-Piekarczyk T."/>
            <person name="Szatraj K."/>
            <person name="Zielenkiewicz U."/>
            <person name="Pilsyk S."/>
            <person name="Malc E."/>
            <person name="Mieczkowski P."/>
            <person name="Kruszewska J.S."/>
            <person name="Biernat P."/>
            <person name="Pawlowska J."/>
        </authorList>
    </citation>
    <scope>NUCLEOTIDE SEQUENCE</scope>
    <source>
        <strain evidence="2">WA0000051536</strain>
    </source>
</reference>
<dbReference type="OrthoDB" id="10304481at2759"/>
<evidence type="ECO:0000256" key="1">
    <source>
        <dbReference type="SAM" id="Phobius"/>
    </source>
</evidence>
<dbReference type="EMBL" id="JAEPRA010000013">
    <property type="protein sequence ID" value="KAG2176863.1"/>
    <property type="molecule type" value="Genomic_DNA"/>
</dbReference>
<evidence type="ECO:0000313" key="3">
    <source>
        <dbReference type="Proteomes" id="UP000612746"/>
    </source>
</evidence>
<dbReference type="AlphaFoldDB" id="A0A8H7PN40"/>
<comment type="caution">
    <text evidence="2">The sequence shown here is derived from an EMBL/GenBank/DDBJ whole genome shotgun (WGS) entry which is preliminary data.</text>
</comment>
<keyword evidence="1" id="KW-0812">Transmembrane</keyword>
<accession>A0A8H7PN40</accession>
<keyword evidence="1" id="KW-0472">Membrane</keyword>
<evidence type="ECO:0000313" key="2">
    <source>
        <dbReference type="EMBL" id="KAG2176863.1"/>
    </source>
</evidence>
<gene>
    <name evidence="2" type="ORF">INT44_007527</name>
</gene>
<feature type="transmembrane region" description="Helical" evidence="1">
    <location>
        <begin position="6"/>
        <end position="30"/>
    </location>
</feature>
<keyword evidence="1" id="KW-1133">Transmembrane helix</keyword>
<name>A0A8H7PN40_9FUNG</name>
<feature type="transmembrane region" description="Helical" evidence="1">
    <location>
        <begin position="69"/>
        <end position="87"/>
    </location>
</feature>
<protein>
    <submittedName>
        <fullName evidence="2">Uncharacterized protein</fullName>
    </submittedName>
</protein>
<dbReference type="Proteomes" id="UP000612746">
    <property type="component" value="Unassembled WGS sequence"/>
</dbReference>